<reference evidence="1" key="1">
    <citation type="submission" date="2021-01" db="EMBL/GenBank/DDBJ databases">
        <authorList>
            <consortium name="Genoscope - CEA"/>
            <person name="William W."/>
        </authorList>
    </citation>
    <scope>NUCLEOTIDE SEQUENCE</scope>
</reference>
<name>A0A8S1QXP0_PARPR</name>
<organism evidence="1 2">
    <name type="scientific">Paramecium primaurelia</name>
    <dbReference type="NCBI Taxonomy" id="5886"/>
    <lineage>
        <taxon>Eukaryota</taxon>
        <taxon>Sar</taxon>
        <taxon>Alveolata</taxon>
        <taxon>Ciliophora</taxon>
        <taxon>Intramacronucleata</taxon>
        <taxon>Oligohymenophorea</taxon>
        <taxon>Peniculida</taxon>
        <taxon>Parameciidae</taxon>
        <taxon>Paramecium</taxon>
    </lineage>
</organism>
<dbReference type="Proteomes" id="UP000688137">
    <property type="component" value="Unassembled WGS sequence"/>
</dbReference>
<evidence type="ECO:0000313" key="2">
    <source>
        <dbReference type="Proteomes" id="UP000688137"/>
    </source>
</evidence>
<sequence>MISDCISCLHNYQKNESFCIECQDRYYSAVFSGSCIQCGQICKTCIQQNQKYRDYWKWSIKTFYKFVINNNNDPSLCINQF</sequence>
<comment type="caution">
    <text evidence="1">The sequence shown here is derived from an EMBL/GenBank/DDBJ whole genome shotgun (WGS) entry which is preliminary data.</text>
</comment>
<accession>A0A8S1QXP0</accession>
<gene>
    <name evidence="1" type="ORF">PPRIM_AZ9-3.1.T3500002</name>
</gene>
<dbReference type="EMBL" id="CAJJDM010000359">
    <property type="protein sequence ID" value="CAD8119627.1"/>
    <property type="molecule type" value="Genomic_DNA"/>
</dbReference>
<keyword evidence="2" id="KW-1185">Reference proteome</keyword>
<dbReference type="AlphaFoldDB" id="A0A8S1QXP0"/>
<proteinExistence type="predicted"/>
<protein>
    <submittedName>
        <fullName evidence="1">Uncharacterized protein</fullName>
    </submittedName>
</protein>
<evidence type="ECO:0000313" key="1">
    <source>
        <dbReference type="EMBL" id="CAD8119627.1"/>
    </source>
</evidence>